<evidence type="ECO:0000313" key="2">
    <source>
        <dbReference type="EMBL" id="GBP28885.1"/>
    </source>
</evidence>
<dbReference type="Proteomes" id="UP000299102">
    <property type="component" value="Unassembled WGS sequence"/>
</dbReference>
<keyword evidence="3" id="KW-1185">Reference proteome</keyword>
<name>A0A4C1UR11_EUMVA</name>
<comment type="caution">
    <text evidence="2">The sequence shown here is derived from an EMBL/GenBank/DDBJ whole genome shotgun (WGS) entry which is preliminary data.</text>
</comment>
<reference evidence="2 3" key="1">
    <citation type="journal article" date="2019" name="Commun. Biol.">
        <title>The bagworm genome reveals a unique fibroin gene that provides high tensile strength.</title>
        <authorList>
            <person name="Kono N."/>
            <person name="Nakamura H."/>
            <person name="Ohtoshi R."/>
            <person name="Tomita M."/>
            <person name="Numata K."/>
            <person name="Arakawa K."/>
        </authorList>
    </citation>
    <scope>NUCLEOTIDE SEQUENCE [LARGE SCALE GENOMIC DNA]</scope>
</reference>
<accession>A0A4C1UR11</accession>
<gene>
    <name evidence="2" type="ORF">EVAR_93529_1</name>
</gene>
<evidence type="ECO:0000313" key="3">
    <source>
        <dbReference type="Proteomes" id="UP000299102"/>
    </source>
</evidence>
<organism evidence="2 3">
    <name type="scientific">Eumeta variegata</name>
    <name type="common">Bagworm moth</name>
    <name type="synonym">Eumeta japonica</name>
    <dbReference type="NCBI Taxonomy" id="151549"/>
    <lineage>
        <taxon>Eukaryota</taxon>
        <taxon>Metazoa</taxon>
        <taxon>Ecdysozoa</taxon>
        <taxon>Arthropoda</taxon>
        <taxon>Hexapoda</taxon>
        <taxon>Insecta</taxon>
        <taxon>Pterygota</taxon>
        <taxon>Neoptera</taxon>
        <taxon>Endopterygota</taxon>
        <taxon>Lepidoptera</taxon>
        <taxon>Glossata</taxon>
        <taxon>Ditrysia</taxon>
        <taxon>Tineoidea</taxon>
        <taxon>Psychidae</taxon>
        <taxon>Oiketicinae</taxon>
        <taxon>Eumeta</taxon>
    </lineage>
</organism>
<sequence length="182" mass="20197">MFHTSPIPKGKRDTAPTLPDSIYTHHFSSSKKWSKRKENLDQGLISFALGEEQARASGAESIAEQFMLRWELRHFNAGQFQDTADKYGHQSGGLESFLCPLMQSAQACEPSRPLHNMQLIMEPILNVKGEVGVRCRCPSPLVARRASLTTGSMSQCWVSPSLFCPDRSVISLPTLSGLLLLH</sequence>
<dbReference type="EMBL" id="BGZK01000213">
    <property type="protein sequence ID" value="GBP28885.1"/>
    <property type="molecule type" value="Genomic_DNA"/>
</dbReference>
<feature type="region of interest" description="Disordered" evidence="1">
    <location>
        <begin position="1"/>
        <end position="20"/>
    </location>
</feature>
<protein>
    <submittedName>
        <fullName evidence="2">Uncharacterized protein</fullName>
    </submittedName>
</protein>
<proteinExistence type="predicted"/>
<evidence type="ECO:0000256" key="1">
    <source>
        <dbReference type="SAM" id="MobiDB-lite"/>
    </source>
</evidence>
<dbReference type="AlphaFoldDB" id="A0A4C1UR11"/>